<protein>
    <submittedName>
        <fullName evidence="1">Uncharacterized protein</fullName>
    </submittedName>
</protein>
<proteinExistence type="predicted"/>
<evidence type="ECO:0000313" key="1">
    <source>
        <dbReference type="EMBL" id="GHG15464.1"/>
    </source>
</evidence>
<gene>
    <name evidence="1" type="ORF">GCM10017667_56290</name>
</gene>
<keyword evidence="2" id="KW-1185">Reference proteome</keyword>
<dbReference type="AlphaFoldDB" id="A0A919BU83"/>
<sequence length="104" mass="11271">MTDWLNEIKDRADAATDGTWCIEYDGATYSITGDPAAGTAICTMTNEAGLDGAAQTWADAHFIARARTDIPRLLDWIDQLQAEVDSLRAEKDQLRQVLISGAAA</sequence>
<dbReference type="Proteomes" id="UP000632849">
    <property type="component" value="Unassembled WGS sequence"/>
</dbReference>
<comment type="caution">
    <text evidence="1">The sequence shown here is derived from an EMBL/GenBank/DDBJ whole genome shotgun (WGS) entry which is preliminary data.</text>
</comment>
<evidence type="ECO:0000313" key="2">
    <source>
        <dbReference type="Proteomes" id="UP000632849"/>
    </source>
</evidence>
<accession>A0A919BU83</accession>
<reference evidence="1" key="2">
    <citation type="submission" date="2020-09" db="EMBL/GenBank/DDBJ databases">
        <authorList>
            <person name="Sun Q."/>
            <person name="Ohkuma M."/>
        </authorList>
    </citation>
    <scope>NUCLEOTIDE SEQUENCE</scope>
    <source>
        <strain evidence="1">JCM 4122</strain>
    </source>
</reference>
<name>A0A919BU83_STRFL</name>
<dbReference type="EMBL" id="BNBE01000003">
    <property type="protein sequence ID" value="GHG15464.1"/>
    <property type="molecule type" value="Genomic_DNA"/>
</dbReference>
<dbReference type="RefSeq" id="WP_190043614.1">
    <property type="nucleotide sequence ID" value="NZ_BNBE01000003.1"/>
</dbReference>
<organism evidence="1 2">
    <name type="scientific">Streptomyces filamentosus</name>
    <name type="common">Streptomyces roseosporus</name>
    <dbReference type="NCBI Taxonomy" id="67294"/>
    <lineage>
        <taxon>Bacteria</taxon>
        <taxon>Bacillati</taxon>
        <taxon>Actinomycetota</taxon>
        <taxon>Actinomycetes</taxon>
        <taxon>Kitasatosporales</taxon>
        <taxon>Streptomycetaceae</taxon>
        <taxon>Streptomyces</taxon>
    </lineage>
</organism>
<reference evidence="1" key="1">
    <citation type="journal article" date="2014" name="Int. J. Syst. Evol. Microbiol.">
        <title>Complete genome sequence of Corynebacterium casei LMG S-19264T (=DSM 44701T), isolated from a smear-ripened cheese.</title>
        <authorList>
            <consortium name="US DOE Joint Genome Institute (JGI-PGF)"/>
            <person name="Walter F."/>
            <person name="Albersmeier A."/>
            <person name="Kalinowski J."/>
            <person name="Ruckert C."/>
        </authorList>
    </citation>
    <scope>NUCLEOTIDE SEQUENCE</scope>
    <source>
        <strain evidence="1">JCM 4122</strain>
    </source>
</reference>